<gene>
    <name evidence="2" type="ORF">Sradi_3166100</name>
</gene>
<reference evidence="2" key="2">
    <citation type="journal article" date="2024" name="Plant">
        <title>Genomic evolution and insights into agronomic trait innovations of Sesamum species.</title>
        <authorList>
            <person name="Miao H."/>
            <person name="Wang L."/>
            <person name="Qu L."/>
            <person name="Liu H."/>
            <person name="Sun Y."/>
            <person name="Le M."/>
            <person name="Wang Q."/>
            <person name="Wei S."/>
            <person name="Zheng Y."/>
            <person name="Lin W."/>
            <person name="Duan Y."/>
            <person name="Cao H."/>
            <person name="Xiong S."/>
            <person name="Wang X."/>
            <person name="Wei L."/>
            <person name="Li C."/>
            <person name="Ma Q."/>
            <person name="Ju M."/>
            <person name="Zhao R."/>
            <person name="Li G."/>
            <person name="Mu C."/>
            <person name="Tian Q."/>
            <person name="Mei H."/>
            <person name="Zhang T."/>
            <person name="Gao T."/>
            <person name="Zhang H."/>
        </authorList>
    </citation>
    <scope>NUCLEOTIDE SEQUENCE</scope>
    <source>
        <strain evidence="2">G02</strain>
    </source>
</reference>
<accession>A0AAW2REL5</accession>
<comment type="caution">
    <text evidence="2">The sequence shown here is derived from an EMBL/GenBank/DDBJ whole genome shotgun (WGS) entry which is preliminary data.</text>
</comment>
<reference evidence="2" key="1">
    <citation type="submission" date="2020-06" db="EMBL/GenBank/DDBJ databases">
        <authorList>
            <person name="Li T."/>
            <person name="Hu X."/>
            <person name="Zhang T."/>
            <person name="Song X."/>
            <person name="Zhang H."/>
            <person name="Dai N."/>
            <person name="Sheng W."/>
            <person name="Hou X."/>
            <person name="Wei L."/>
        </authorList>
    </citation>
    <scope>NUCLEOTIDE SEQUENCE</scope>
    <source>
        <strain evidence="2">G02</strain>
        <tissue evidence="2">Leaf</tissue>
    </source>
</reference>
<sequence length="142" mass="15928">MNATFLRSFSSDEVERAFIRCILLSRLVPMLMTELSDFPSKSASETWFACVVFGSMKPERGIRQGNPFSPYLFLLCAEAFSNLIQQEERVGNIKGFATCQDGPCVSHLLFADGTLIFCQATREARLCIKKVLHILEEVPGLK</sequence>
<dbReference type="EMBL" id="JACGWJ010000013">
    <property type="protein sequence ID" value="KAL0378606.1"/>
    <property type="molecule type" value="Genomic_DNA"/>
</dbReference>
<dbReference type="Pfam" id="PF00078">
    <property type="entry name" value="RVT_1"/>
    <property type="match status" value="1"/>
</dbReference>
<evidence type="ECO:0000313" key="2">
    <source>
        <dbReference type="EMBL" id="KAL0378606.1"/>
    </source>
</evidence>
<dbReference type="AlphaFoldDB" id="A0AAW2REL5"/>
<name>A0AAW2REL5_SESRA</name>
<evidence type="ECO:0000259" key="1">
    <source>
        <dbReference type="Pfam" id="PF00078"/>
    </source>
</evidence>
<feature type="domain" description="Reverse transcriptase" evidence="1">
    <location>
        <begin position="55"/>
        <end position="137"/>
    </location>
</feature>
<protein>
    <submittedName>
        <fullName evidence="2">Mitochondrial protein</fullName>
    </submittedName>
</protein>
<dbReference type="InterPro" id="IPR000477">
    <property type="entry name" value="RT_dom"/>
</dbReference>
<proteinExistence type="predicted"/>
<organism evidence="2">
    <name type="scientific">Sesamum radiatum</name>
    <name type="common">Black benniseed</name>
    <dbReference type="NCBI Taxonomy" id="300843"/>
    <lineage>
        <taxon>Eukaryota</taxon>
        <taxon>Viridiplantae</taxon>
        <taxon>Streptophyta</taxon>
        <taxon>Embryophyta</taxon>
        <taxon>Tracheophyta</taxon>
        <taxon>Spermatophyta</taxon>
        <taxon>Magnoliopsida</taxon>
        <taxon>eudicotyledons</taxon>
        <taxon>Gunneridae</taxon>
        <taxon>Pentapetalae</taxon>
        <taxon>asterids</taxon>
        <taxon>lamiids</taxon>
        <taxon>Lamiales</taxon>
        <taxon>Pedaliaceae</taxon>
        <taxon>Sesamum</taxon>
    </lineage>
</organism>